<dbReference type="SUPFAM" id="SSF51197">
    <property type="entry name" value="Clavaminate synthase-like"/>
    <property type="match status" value="1"/>
</dbReference>
<feature type="non-terminal residue" evidence="2">
    <location>
        <position position="128"/>
    </location>
</feature>
<evidence type="ECO:0000313" key="3">
    <source>
        <dbReference type="Proteomes" id="UP000654075"/>
    </source>
</evidence>
<evidence type="ECO:0000313" key="2">
    <source>
        <dbReference type="EMBL" id="CAE8603191.1"/>
    </source>
</evidence>
<name>A0A813ES90_POLGL</name>
<accession>A0A813ES90</accession>
<dbReference type="AlphaFoldDB" id="A0A813ES90"/>
<dbReference type="Pfam" id="PF13532">
    <property type="entry name" value="2OG-FeII_Oxy_2"/>
    <property type="match status" value="1"/>
</dbReference>
<dbReference type="OrthoDB" id="47434at2759"/>
<dbReference type="InterPro" id="IPR027450">
    <property type="entry name" value="AlkB-like"/>
</dbReference>
<proteinExistence type="predicted"/>
<dbReference type="InterPro" id="IPR037151">
    <property type="entry name" value="AlkB-like_sf"/>
</dbReference>
<organism evidence="2 3">
    <name type="scientific">Polarella glacialis</name>
    <name type="common">Dinoflagellate</name>
    <dbReference type="NCBI Taxonomy" id="89957"/>
    <lineage>
        <taxon>Eukaryota</taxon>
        <taxon>Sar</taxon>
        <taxon>Alveolata</taxon>
        <taxon>Dinophyceae</taxon>
        <taxon>Suessiales</taxon>
        <taxon>Suessiaceae</taxon>
        <taxon>Polarella</taxon>
    </lineage>
</organism>
<comment type="caution">
    <text evidence="2">The sequence shown here is derived from an EMBL/GenBank/DDBJ whole genome shotgun (WGS) entry which is preliminary data.</text>
</comment>
<reference evidence="2" key="1">
    <citation type="submission" date="2021-02" db="EMBL/GenBank/DDBJ databases">
        <authorList>
            <person name="Dougan E. K."/>
            <person name="Rhodes N."/>
            <person name="Thang M."/>
            <person name="Chan C."/>
        </authorList>
    </citation>
    <scope>NUCLEOTIDE SEQUENCE</scope>
</reference>
<evidence type="ECO:0000259" key="1">
    <source>
        <dbReference type="Pfam" id="PF13532"/>
    </source>
</evidence>
<dbReference type="EMBL" id="CAJNNV010015101">
    <property type="protein sequence ID" value="CAE8603191.1"/>
    <property type="molecule type" value="Genomic_DNA"/>
</dbReference>
<feature type="domain" description="Alpha-ketoglutarate-dependent dioxygenase AlkB-like" evidence="1">
    <location>
        <begin position="37"/>
        <end position="114"/>
    </location>
</feature>
<gene>
    <name evidence="2" type="ORF">PGLA1383_LOCUS21410</name>
</gene>
<dbReference type="Gene3D" id="2.60.120.590">
    <property type="entry name" value="Alpha-ketoglutarate-dependent dioxygenase AlkB-like"/>
    <property type="match status" value="1"/>
</dbReference>
<dbReference type="Proteomes" id="UP000654075">
    <property type="component" value="Unassembled WGS sequence"/>
</dbReference>
<sequence length="128" mass="14385">SSGAVAEENWQELRRWLDSGDVCAVPWEKAREGRRVVQWGARYDYSKQAVDRTPVSPVPDRLRELLPGVGEEFTQCIINEYGAEDGIPWHMDDLAFGPDILVFCFGEARPVKLRRRIGAVAGEAEPAE</sequence>
<protein>
    <recommendedName>
        <fullName evidence="1">Alpha-ketoglutarate-dependent dioxygenase AlkB-like domain-containing protein</fullName>
    </recommendedName>
</protein>
<feature type="non-terminal residue" evidence="2">
    <location>
        <position position="1"/>
    </location>
</feature>
<keyword evidence="3" id="KW-1185">Reference proteome</keyword>